<protein>
    <submittedName>
        <fullName evidence="2">Uncharacterized protein</fullName>
    </submittedName>
</protein>
<name>A0A0L0G451_9EUKA</name>
<evidence type="ECO:0000313" key="3">
    <source>
        <dbReference type="Proteomes" id="UP000054560"/>
    </source>
</evidence>
<dbReference type="RefSeq" id="XP_014157483.1">
    <property type="nucleotide sequence ID" value="XM_014302008.1"/>
</dbReference>
<gene>
    <name evidence="2" type="ORF">SARC_04165</name>
</gene>
<reference evidence="2 3" key="1">
    <citation type="submission" date="2011-02" db="EMBL/GenBank/DDBJ databases">
        <title>The Genome Sequence of Sphaeroforma arctica JP610.</title>
        <authorList>
            <consortium name="The Broad Institute Genome Sequencing Platform"/>
            <person name="Russ C."/>
            <person name="Cuomo C."/>
            <person name="Young S.K."/>
            <person name="Zeng Q."/>
            <person name="Gargeya S."/>
            <person name="Alvarado L."/>
            <person name="Berlin A."/>
            <person name="Chapman S.B."/>
            <person name="Chen Z."/>
            <person name="Freedman E."/>
            <person name="Gellesch M."/>
            <person name="Goldberg J."/>
            <person name="Griggs A."/>
            <person name="Gujja S."/>
            <person name="Heilman E."/>
            <person name="Heiman D."/>
            <person name="Howarth C."/>
            <person name="Mehta T."/>
            <person name="Neiman D."/>
            <person name="Pearson M."/>
            <person name="Roberts A."/>
            <person name="Saif S."/>
            <person name="Shea T."/>
            <person name="Shenoy N."/>
            <person name="Sisk P."/>
            <person name="Stolte C."/>
            <person name="Sykes S."/>
            <person name="White J."/>
            <person name="Yandava C."/>
            <person name="Burger G."/>
            <person name="Gray M.W."/>
            <person name="Holland P.W.H."/>
            <person name="King N."/>
            <person name="Lang F.B.F."/>
            <person name="Roger A.J."/>
            <person name="Ruiz-Trillo I."/>
            <person name="Haas B."/>
            <person name="Nusbaum C."/>
            <person name="Birren B."/>
        </authorList>
    </citation>
    <scope>NUCLEOTIDE SEQUENCE [LARGE SCALE GENOMIC DNA]</scope>
    <source>
        <strain evidence="2 3">JP610</strain>
    </source>
</reference>
<organism evidence="2 3">
    <name type="scientific">Sphaeroforma arctica JP610</name>
    <dbReference type="NCBI Taxonomy" id="667725"/>
    <lineage>
        <taxon>Eukaryota</taxon>
        <taxon>Ichthyosporea</taxon>
        <taxon>Ichthyophonida</taxon>
        <taxon>Sphaeroforma</taxon>
    </lineage>
</organism>
<proteinExistence type="predicted"/>
<feature type="compositionally biased region" description="Basic residues" evidence="1">
    <location>
        <begin position="20"/>
        <end position="33"/>
    </location>
</feature>
<evidence type="ECO:0000313" key="2">
    <source>
        <dbReference type="EMBL" id="KNC83581.1"/>
    </source>
</evidence>
<sequence>MVMANKRVVVVVVTTEKPRARGKKVMKKRHKPRRPLERVAGGVNERFRSSVDSDSSTEDSTLQPTAASSASEVSSGDDDCRDIMSDSDISSDENITWPTMGYRPLTSVSEASDSNGSEGCK</sequence>
<feature type="compositionally biased region" description="Low complexity" evidence="1">
    <location>
        <begin position="52"/>
        <end position="61"/>
    </location>
</feature>
<feature type="compositionally biased region" description="Polar residues" evidence="1">
    <location>
        <begin position="62"/>
        <end position="74"/>
    </location>
</feature>
<dbReference type="GeneID" id="25904669"/>
<evidence type="ECO:0000256" key="1">
    <source>
        <dbReference type="SAM" id="MobiDB-lite"/>
    </source>
</evidence>
<dbReference type="Proteomes" id="UP000054560">
    <property type="component" value="Unassembled WGS sequence"/>
</dbReference>
<dbReference type="AlphaFoldDB" id="A0A0L0G451"/>
<keyword evidence="3" id="KW-1185">Reference proteome</keyword>
<feature type="region of interest" description="Disordered" evidence="1">
    <location>
        <begin position="17"/>
        <end position="121"/>
    </location>
</feature>
<feature type="compositionally biased region" description="Polar residues" evidence="1">
    <location>
        <begin position="106"/>
        <end position="121"/>
    </location>
</feature>
<accession>A0A0L0G451</accession>
<dbReference type="EMBL" id="KQ241822">
    <property type="protein sequence ID" value="KNC83581.1"/>
    <property type="molecule type" value="Genomic_DNA"/>
</dbReference>